<dbReference type="InterPro" id="IPR002645">
    <property type="entry name" value="STAS_dom"/>
</dbReference>
<feature type="transmembrane region" description="Helical" evidence="1">
    <location>
        <begin position="278"/>
        <end position="297"/>
    </location>
</feature>
<feature type="transmembrane region" description="Helical" evidence="1">
    <location>
        <begin position="253"/>
        <end position="272"/>
    </location>
</feature>
<dbReference type="PANTHER" id="PTHR30188:SF3">
    <property type="entry name" value="ABC TRANSPORTER PERMEASE"/>
    <property type="match status" value="1"/>
</dbReference>
<organism evidence="3 4">
    <name type="scientific">Sulfurospirillum tamanense</name>
    <dbReference type="NCBI Taxonomy" id="2813362"/>
    <lineage>
        <taxon>Bacteria</taxon>
        <taxon>Pseudomonadati</taxon>
        <taxon>Campylobacterota</taxon>
        <taxon>Epsilonproteobacteria</taxon>
        <taxon>Campylobacterales</taxon>
        <taxon>Sulfurospirillaceae</taxon>
        <taxon>Sulfurospirillum</taxon>
    </lineage>
</organism>
<keyword evidence="1" id="KW-1133">Transmembrane helix</keyword>
<dbReference type="PROSITE" id="PS50801">
    <property type="entry name" value="STAS"/>
    <property type="match status" value="1"/>
</dbReference>
<keyword evidence="1" id="KW-0812">Transmembrane</keyword>
<evidence type="ECO:0000313" key="4">
    <source>
        <dbReference type="Proteomes" id="UP000703590"/>
    </source>
</evidence>
<feature type="transmembrane region" description="Helical" evidence="1">
    <location>
        <begin position="309"/>
        <end position="332"/>
    </location>
</feature>
<feature type="transmembrane region" description="Helical" evidence="1">
    <location>
        <begin position="121"/>
        <end position="141"/>
    </location>
</feature>
<dbReference type="Pfam" id="PF01740">
    <property type="entry name" value="STAS"/>
    <property type="match status" value="1"/>
</dbReference>
<reference evidence="3" key="2">
    <citation type="submission" date="2021-02" db="EMBL/GenBank/DDBJ databases">
        <authorList>
            <person name="Merkel A.Y."/>
        </authorList>
    </citation>
    <scope>NUCLEOTIDE SEQUENCE</scope>
    <source>
        <strain evidence="3">T05b</strain>
    </source>
</reference>
<dbReference type="SUPFAM" id="SSF52091">
    <property type="entry name" value="SpoIIaa-like"/>
    <property type="match status" value="1"/>
</dbReference>
<comment type="similarity">
    <text evidence="1">Belongs to the MlaE permease family.</text>
</comment>
<evidence type="ECO:0000313" key="3">
    <source>
        <dbReference type="EMBL" id="MBN2964909.1"/>
    </source>
</evidence>
<protein>
    <submittedName>
        <fullName evidence="3">ABC transporter permease</fullName>
    </submittedName>
</protein>
<evidence type="ECO:0000256" key="1">
    <source>
        <dbReference type="RuleBase" id="RU362044"/>
    </source>
</evidence>
<dbReference type="NCBIfam" id="TIGR00056">
    <property type="entry name" value="MlaE family lipid ABC transporter permease subunit"/>
    <property type="match status" value="1"/>
</dbReference>
<sequence>MQKLFVLDVTPSCCRIVCQGEWTHAFVSSVLGAKAWGEVKQKAVFDFSQVLSMDTAGALAWLRIKKELEVRGVSVEKVGIPKKMEKLISLCQIHSRHSLKTTPPSFGFSEGFVVLGKQTEALWRAFLSFVSFAGGAMYALLKTLTRPHKIRFRATLYHLEQSGLNALPIIIITALLIGVVIAYQGAVQLEKFGANIFIVEMVGIAATRELAPMIVAIVIAGRSASAFAAQIGVMKITDEVDAMKTMGFGPWEFLVLPRVVALVVAMPLLVLLGDGVAIFGGMLVARGELGISFVEFIDRFQETVALKHIVIGLVKAPIFGIIIALIGCYRGFQISSSTESVGKYTTISVVNAIFWVIAFNALFSVLLTELGI</sequence>
<reference evidence="3" key="1">
    <citation type="submission" date="2021-02" db="EMBL/GenBank/DDBJ databases">
        <title>Sulfurospirillum tamanensis sp. nov.</title>
        <authorList>
            <person name="Frolova A."/>
            <person name="Merkel A."/>
            <person name="Slobodkin A."/>
        </authorList>
    </citation>
    <scope>NUCLEOTIDE SEQUENCE</scope>
    <source>
        <strain evidence="3">T05b</strain>
    </source>
</reference>
<dbReference type="Pfam" id="PF02405">
    <property type="entry name" value="MlaE"/>
    <property type="match status" value="1"/>
</dbReference>
<feature type="domain" description="STAS" evidence="2">
    <location>
        <begin position="44"/>
        <end position="88"/>
    </location>
</feature>
<feature type="transmembrane region" description="Helical" evidence="1">
    <location>
        <begin position="162"/>
        <end position="183"/>
    </location>
</feature>
<evidence type="ECO:0000259" key="2">
    <source>
        <dbReference type="PROSITE" id="PS50801"/>
    </source>
</evidence>
<dbReference type="InterPro" id="IPR030802">
    <property type="entry name" value="Permease_MalE"/>
</dbReference>
<dbReference type="RefSeq" id="WP_205459456.1">
    <property type="nucleotide sequence ID" value="NZ_JAFHKK010000019.1"/>
</dbReference>
<gene>
    <name evidence="3" type="ORF">JWV37_08950</name>
</gene>
<dbReference type="Proteomes" id="UP000703590">
    <property type="component" value="Unassembled WGS sequence"/>
</dbReference>
<accession>A0ABS2WTC3</accession>
<dbReference type="InterPro" id="IPR036513">
    <property type="entry name" value="STAS_dom_sf"/>
</dbReference>
<dbReference type="InterPro" id="IPR003453">
    <property type="entry name" value="ABC_MlaE_roteobac"/>
</dbReference>
<feature type="transmembrane region" description="Helical" evidence="1">
    <location>
        <begin position="344"/>
        <end position="367"/>
    </location>
</feature>
<keyword evidence="4" id="KW-1185">Reference proteome</keyword>
<comment type="caution">
    <text evidence="3">The sequence shown here is derived from an EMBL/GenBank/DDBJ whole genome shotgun (WGS) entry which is preliminary data.</text>
</comment>
<dbReference type="PANTHER" id="PTHR30188">
    <property type="entry name" value="ABC TRANSPORTER PERMEASE PROTEIN-RELATED"/>
    <property type="match status" value="1"/>
</dbReference>
<feature type="transmembrane region" description="Helical" evidence="1">
    <location>
        <begin position="210"/>
        <end position="233"/>
    </location>
</feature>
<dbReference type="EMBL" id="JAFHKK010000019">
    <property type="protein sequence ID" value="MBN2964909.1"/>
    <property type="molecule type" value="Genomic_DNA"/>
</dbReference>
<proteinExistence type="inferred from homology"/>
<keyword evidence="1" id="KW-0472">Membrane</keyword>
<name>A0ABS2WTC3_9BACT</name>